<dbReference type="InterPro" id="IPR045474">
    <property type="entry name" value="GEVED"/>
</dbReference>
<evidence type="ECO:0000313" key="4">
    <source>
        <dbReference type="EMBL" id="NMR34555.1"/>
    </source>
</evidence>
<comment type="caution">
    <text evidence="4">The sequence shown here is derived from an EMBL/GenBank/DDBJ whole genome shotgun (WGS) entry which is preliminary data.</text>
</comment>
<accession>A0A848N6K3</accession>
<dbReference type="AlphaFoldDB" id="A0A848N6K3"/>
<dbReference type="EMBL" id="JABCJF010000004">
    <property type="protein sequence ID" value="NMR34555.1"/>
    <property type="molecule type" value="Genomic_DNA"/>
</dbReference>
<evidence type="ECO:0000313" key="5">
    <source>
        <dbReference type="Proteomes" id="UP000548067"/>
    </source>
</evidence>
<dbReference type="InterPro" id="IPR028974">
    <property type="entry name" value="TSP_type-3_rpt"/>
</dbReference>
<keyword evidence="2" id="KW-0732">Signal</keyword>
<name>A0A848N6K3_9FLAO</name>
<dbReference type="Gene3D" id="4.10.1080.10">
    <property type="entry name" value="TSP type-3 repeat"/>
    <property type="match status" value="1"/>
</dbReference>
<proteinExistence type="predicted"/>
<evidence type="ECO:0000259" key="3">
    <source>
        <dbReference type="Pfam" id="PF20009"/>
    </source>
</evidence>
<protein>
    <recommendedName>
        <fullName evidence="3">GEVED domain-containing protein</fullName>
    </recommendedName>
</protein>
<dbReference type="RefSeq" id="WP_169321361.1">
    <property type="nucleotide sequence ID" value="NZ_JABCJF010000004.1"/>
</dbReference>
<dbReference type="GO" id="GO:0005509">
    <property type="term" value="F:calcium ion binding"/>
    <property type="evidence" value="ECO:0007669"/>
    <property type="project" value="InterPro"/>
</dbReference>
<feature type="chain" id="PRO_5032729206" description="GEVED domain-containing protein" evidence="2">
    <location>
        <begin position="20"/>
        <end position="1017"/>
    </location>
</feature>
<dbReference type="Pfam" id="PF20009">
    <property type="entry name" value="GEVED"/>
    <property type="match status" value="1"/>
</dbReference>
<feature type="region of interest" description="Disordered" evidence="1">
    <location>
        <begin position="774"/>
        <end position="793"/>
    </location>
</feature>
<feature type="domain" description="GEVED" evidence="3">
    <location>
        <begin position="823"/>
        <end position="894"/>
    </location>
</feature>
<organism evidence="4 5">
    <name type="scientific">Chryseobacterium aquaticum</name>
    <dbReference type="NCBI Taxonomy" id="452084"/>
    <lineage>
        <taxon>Bacteria</taxon>
        <taxon>Pseudomonadati</taxon>
        <taxon>Bacteroidota</taxon>
        <taxon>Flavobacteriia</taxon>
        <taxon>Flavobacteriales</taxon>
        <taxon>Weeksellaceae</taxon>
        <taxon>Chryseobacterium group</taxon>
        <taxon>Chryseobacterium</taxon>
    </lineage>
</organism>
<evidence type="ECO:0000256" key="2">
    <source>
        <dbReference type="SAM" id="SignalP"/>
    </source>
</evidence>
<evidence type="ECO:0000256" key="1">
    <source>
        <dbReference type="SAM" id="MobiDB-lite"/>
    </source>
</evidence>
<gene>
    <name evidence="4" type="ORF">HIO71_10085</name>
</gene>
<sequence length="1017" mass="106845">MKNKIFILILSIMSIMHYAQCVPSATNPDSDGDGIADVCDYDDDNDGILDTVECPTVNNKPLFHLFDYTPSNLADPLWLYKQTNGIASAYVCASGTGCSTAPNGQPYANVNVTGTVDNLAYDDGKYYTINSAGNLLYSANIITGNFINLGNANIGSGYKNLGYDNGVFYHWKRIGSTNNIELYSTTNPVSVSWTSLGTIVGGTYTFGSGGFNYLLKDIAVNDGIFYFLYDGTDVPTDESYSSVRSIVYSNNSPTTAASSWQNLGSANFGVDVYNIAYGSEDVLTLCDTDDDGIPNHLDLDSDNDGCPDAIEGGASFTSANLVNSSMPGGNTGAASGTFNQPITQNLGNTVNTVSSSTRYGVPTIAVSGQTLGTSQTANPVLTAGTAGNNQTIATGSTPTALSLSGSTGSIQWQVSTDNTTFTNISGATNTSYAPGALTATRYYRATVTSAGGCTAISNTVTINVVPPYDCTGKIYSLSSVTGEIRVFNNPNSSGALGAVMNTTPHPTAISSAPNGPNALGYSNATRKFYYVLNQNNGSGNTFVSYDPITNIYQTLAGTTGYIYRGTVTNDGLGYYGLTSSNELKYYNITTNTWTSITDYYVDQNGNDLFTILNTYSGGDIAIDGNGDLWILAGTNSSPTTFLFRAKGPLPKTDLGAVPMVLEQIAQQNIGAGSSGIAFNSAGELFITNSANLYKMNNNFTISLIGNLSPSNGGGDLASCAFPLNPYSISDFGDAPDSYGTLLTSNGPRHTALQYNATNNTSTLMIGSTVDLENDGFPNGNSDGDDNNNLNDENSVTMPVLNSTATSYSVNVPLVNTTGATGTLRGWIDFNKNGVFEASEAASVSVPNGSTTATLSWAGLSGLSGGDTYYRLRIAKNNSDIAQPTGLASGGEVEDGKISISGPAVCYRDPINNGTGSETKMGITLLKRAGSNDPDNWPMVRKSGHIVLESNTQGFVVTRMAKADLGNITNPQEGMMVYDTTDKCLKIYSDSDWKCFSTPACPATSATPPLSPPLPPQT</sequence>
<reference evidence="4 5" key="1">
    <citation type="submission" date="2020-04" db="EMBL/GenBank/DDBJ databases">
        <title>Genome analysis and antimicrobial resistance characteristics of Chryseobacterium aquaticum isolated from farmed salmonids.</title>
        <authorList>
            <person name="Saticioglu I.B."/>
            <person name="Duman M."/>
            <person name="Altun S."/>
        </authorList>
    </citation>
    <scope>NUCLEOTIDE SEQUENCE [LARGE SCALE GENOMIC DNA]</scope>
    <source>
        <strain evidence="4 5">C-174</strain>
    </source>
</reference>
<dbReference type="Proteomes" id="UP000548067">
    <property type="component" value="Unassembled WGS sequence"/>
</dbReference>
<feature type="signal peptide" evidence="2">
    <location>
        <begin position="1"/>
        <end position="19"/>
    </location>
</feature>
<dbReference type="Gene3D" id="2.60.40.2700">
    <property type="match status" value="1"/>
</dbReference>
<dbReference type="SUPFAM" id="SSF103647">
    <property type="entry name" value="TSP type-3 repeat"/>
    <property type="match status" value="1"/>
</dbReference>